<feature type="non-terminal residue" evidence="3">
    <location>
        <position position="1"/>
    </location>
</feature>
<feature type="domain" description="Rab-GAP TBC" evidence="2">
    <location>
        <begin position="226"/>
        <end position="314"/>
    </location>
</feature>
<name>A0A8H8DI96_9FUNG</name>
<proteinExistence type="predicted"/>
<dbReference type="OrthoDB" id="27140at2759"/>
<organism evidence="3 4">
    <name type="scientific">Olpidium bornovanus</name>
    <dbReference type="NCBI Taxonomy" id="278681"/>
    <lineage>
        <taxon>Eukaryota</taxon>
        <taxon>Fungi</taxon>
        <taxon>Fungi incertae sedis</taxon>
        <taxon>Olpidiomycota</taxon>
        <taxon>Olpidiomycotina</taxon>
        <taxon>Olpidiomycetes</taxon>
        <taxon>Olpidiales</taxon>
        <taxon>Olpidiaceae</taxon>
        <taxon>Olpidium</taxon>
    </lineage>
</organism>
<dbReference type="Proteomes" id="UP000673691">
    <property type="component" value="Unassembled WGS sequence"/>
</dbReference>
<reference evidence="3 4" key="1">
    <citation type="journal article" name="Sci. Rep.">
        <title>Genome-scale phylogenetic analyses confirm Olpidium as the closest living zoosporic fungus to the non-flagellated, terrestrial fungi.</title>
        <authorList>
            <person name="Chang Y."/>
            <person name="Rochon D."/>
            <person name="Sekimoto S."/>
            <person name="Wang Y."/>
            <person name="Chovatia M."/>
            <person name="Sandor L."/>
            <person name="Salamov A."/>
            <person name="Grigoriev I.V."/>
            <person name="Stajich J.E."/>
            <person name="Spatafora J.W."/>
        </authorList>
    </citation>
    <scope>NUCLEOTIDE SEQUENCE [LARGE SCALE GENOMIC DNA]</scope>
    <source>
        <strain evidence="3">S191</strain>
    </source>
</reference>
<keyword evidence="4" id="KW-1185">Reference proteome</keyword>
<evidence type="ECO:0000259" key="2">
    <source>
        <dbReference type="Pfam" id="PF00566"/>
    </source>
</evidence>
<protein>
    <recommendedName>
        <fullName evidence="2">Rab-GAP TBC domain-containing protein</fullName>
    </recommendedName>
</protein>
<sequence>EIPFWRYAFFVFAVRHCGSPLRFGNAVRRRGSPLRLAVADCRCGSPSRFPVGSPLRFIVGSPVRFTVGSPLRERWPWLPGARQPVGPTRPRSPPWVANDTGVRPRHREGRPATGMADNTAAAPAASLRDGVRDEPEGGGPVAAVPDQAESGSEGENLDDCRDPALAVRAENSVLREFLDLLSSEVAIDLDKLRDAARHGIPGEVRRVSGVAGKIFAAKEISILKAKAEEYAQIEKDNPEIVKRVRGEASRYMQRVDVFKDNAATLTTFERVIGAYFNHNKAADYYPAFVHLCGPFVHVMQTESDAFYCLEQLMSQLGEQPVGRFTLIPSTRQRKMANSRFVVRRKPAV</sequence>
<evidence type="ECO:0000256" key="1">
    <source>
        <dbReference type="SAM" id="MobiDB-lite"/>
    </source>
</evidence>
<dbReference type="Gene3D" id="1.10.8.270">
    <property type="entry name" value="putative rabgap domain of human tbc1 domain family member 14 like domains"/>
    <property type="match status" value="1"/>
</dbReference>
<evidence type="ECO:0000313" key="3">
    <source>
        <dbReference type="EMBL" id="KAG5459276.1"/>
    </source>
</evidence>
<comment type="caution">
    <text evidence="3">The sequence shown here is derived from an EMBL/GenBank/DDBJ whole genome shotgun (WGS) entry which is preliminary data.</text>
</comment>
<gene>
    <name evidence="3" type="ORF">BJ554DRAFT_339</name>
</gene>
<feature type="region of interest" description="Disordered" evidence="1">
    <location>
        <begin position="82"/>
        <end position="159"/>
    </location>
</feature>
<accession>A0A8H8DI96</accession>
<dbReference type="Pfam" id="PF00566">
    <property type="entry name" value="RabGAP-TBC"/>
    <property type="match status" value="1"/>
</dbReference>
<dbReference type="InterPro" id="IPR000195">
    <property type="entry name" value="Rab-GAP-TBC_dom"/>
</dbReference>
<evidence type="ECO:0000313" key="4">
    <source>
        <dbReference type="Proteomes" id="UP000673691"/>
    </source>
</evidence>
<dbReference type="InterPro" id="IPR035969">
    <property type="entry name" value="Rab-GAP_TBC_sf"/>
</dbReference>
<dbReference type="SUPFAM" id="SSF47923">
    <property type="entry name" value="Ypt/Rab-GAP domain of gyp1p"/>
    <property type="match status" value="1"/>
</dbReference>
<dbReference type="AlphaFoldDB" id="A0A8H8DI96"/>
<dbReference type="EMBL" id="JAEFCI010007110">
    <property type="protein sequence ID" value="KAG5459276.1"/>
    <property type="molecule type" value="Genomic_DNA"/>
</dbReference>